<comment type="caution">
    <text evidence="6">The sequence shown here is derived from an EMBL/GenBank/DDBJ whole genome shotgun (WGS) entry which is preliminary data.</text>
</comment>
<dbReference type="GO" id="GO:0070475">
    <property type="term" value="P:rRNA base methylation"/>
    <property type="evidence" value="ECO:0007669"/>
    <property type="project" value="TreeGrafter"/>
</dbReference>
<keyword evidence="1 4" id="KW-0489">Methyltransferase</keyword>
<dbReference type="PROSITE" id="PS01231">
    <property type="entry name" value="TRMA_2"/>
    <property type="match status" value="1"/>
</dbReference>
<dbReference type="InterPro" id="IPR002792">
    <property type="entry name" value="TRAM_dom"/>
</dbReference>
<dbReference type="Proteomes" id="UP000237752">
    <property type="component" value="Unassembled WGS sequence"/>
</dbReference>
<evidence type="ECO:0000256" key="4">
    <source>
        <dbReference type="PROSITE-ProRule" id="PRU01024"/>
    </source>
</evidence>
<dbReference type="AlphaFoldDB" id="A0A2T1A503"/>
<dbReference type="InterPro" id="IPR030391">
    <property type="entry name" value="MeTrfase_TrmA_CS"/>
</dbReference>
<evidence type="ECO:0000256" key="3">
    <source>
        <dbReference type="ARBA" id="ARBA00022691"/>
    </source>
</evidence>
<dbReference type="PANTHER" id="PTHR11061">
    <property type="entry name" value="RNA M5U METHYLTRANSFERASE"/>
    <property type="match status" value="1"/>
</dbReference>
<evidence type="ECO:0000256" key="1">
    <source>
        <dbReference type="ARBA" id="ARBA00022603"/>
    </source>
</evidence>
<keyword evidence="3 4" id="KW-0949">S-adenosyl-L-methionine</keyword>
<evidence type="ECO:0000313" key="6">
    <source>
        <dbReference type="EMBL" id="PRZ43666.1"/>
    </source>
</evidence>
<comment type="similarity">
    <text evidence="4">Belongs to the class I-like SAM-binding methyltransferase superfamily. RNA M5U methyltransferase family.</text>
</comment>
<evidence type="ECO:0000256" key="2">
    <source>
        <dbReference type="ARBA" id="ARBA00022679"/>
    </source>
</evidence>
<evidence type="ECO:0000313" key="7">
    <source>
        <dbReference type="Proteomes" id="UP000237752"/>
    </source>
</evidence>
<dbReference type="PROSITE" id="PS50926">
    <property type="entry name" value="TRAM"/>
    <property type="match status" value="1"/>
</dbReference>
<dbReference type="EMBL" id="PVUE01000002">
    <property type="protein sequence ID" value="PRZ43666.1"/>
    <property type="molecule type" value="Genomic_DNA"/>
</dbReference>
<keyword evidence="7" id="KW-1185">Reference proteome</keyword>
<dbReference type="InterPro" id="IPR012340">
    <property type="entry name" value="NA-bd_OB-fold"/>
</dbReference>
<proteinExistence type="inferred from homology"/>
<feature type="domain" description="TRAM" evidence="5">
    <location>
        <begin position="25"/>
        <end position="84"/>
    </location>
</feature>
<feature type="binding site" evidence="4">
    <location>
        <position position="283"/>
    </location>
    <ligand>
        <name>S-adenosyl-L-methionine</name>
        <dbReference type="ChEBI" id="CHEBI:59789"/>
    </ligand>
</feature>
<dbReference type="Pfam" id="PF05958">
    <property type="entry name" value="tRNA_U5-meth_tr"/>
    <property type="match status" value="1"/>
</dbReference>
<feature type="binding site" evidence="4">
    <location>
        <position position="254"/>
    </location>
    <ligand>
        <name>S-adenosyl-L-methionine</name>
        <dbReference type="ChEBI" id="CHEBI:59789"/>
    </ligand>
</feature>
<dbReference type="Pfam" id="PF01938">
    <property type="entry name" value="TRAM"/>
    <property type="match status" value="1"/>
</dbReference>
<evidence type="ECO:0000259" key="5">
    <source>
        <dbReference type="PROSITE" id="PS50926"/>
    </source>
</evidence>
<dbReference type="CDD" id="cd02440">
    <property type="entry name" value="AdoMet_MTases"/>
    <property type="match status" value="1"/>
</dbReference>
<feature type="binding site" evidence="4">
    <location>
        <position position="359"/>
    </location>
    <ligand>
        <name>S-adenosyl-L-methionine</name>
        <dbReference type="ChEBI" id="CHEBI:59789"/>
    </ligand>
</feature>
<dbReference type="InterPro" id="IPR029063">
    <property type="entry name" value="SAM-dependent_MTases_sf"/>
</dbReference>
<keyword evidence="2 4" id="KW-0808">Transferase</keyword>
<sequence>MARRGTATDPGPRSRFVLMNSEQGSSWLGRRVRVEVERVAHGGHCVARAEGRVLFVRHALPGELVTVEVTEDRGGSFCRADAIEVHAAHPGRVTAPCQYAGPGGCGGCDWQHANPQTQRELKGAVVREQFERLAGLEVKVEVEALDPPDLRWRTRMQYAVARDGSLGMRRHRSHDVQPIDDCLIATTDVAEPALFAQRWKPAVEVDVEAGADHRRVVSEMTANKKWSYATGSSHTSTHRAAGRSWKVRGGGFWQVHPQAADVLTAAAVSMAGPIPGDRVLDLYCGMGLFAAAMGESVGPTGYVLGIEGSHTAVRDGVAQLGDLPQVELRQGQVTGDRIREAASVVPTEDAGAYDIVVLDPPRKGAKREVCVAIAQLRPRAIVYVACDPAALARDVASFAESGYQLRGLRAFDAFPMTHHVECVALLA</sequence>
<dbReference type="Gene3D" id="3.40.50.150">
    <property type="entry name" value="Vaccinia Virus protein VP39"/>
    <property type="match status" value="2"/>
</dbReference>
<gene>
    <name evidence="6" type="ORF">CLV47_102357</name>
</gene>
<feature type="active site" description="Nucleophile" evidence="4">
    <location>
        <position position="386"/>
    </location>
</feature>
<dbReference type="SUPFAM" id="SSF50249">
    <property type="entry name" value="Nucleic acid-binding proteins"/>
    <property type="match status" value="1"/>
</dbReference>
<dbReference type="InterPro" id="IPR010280">
    <property type="entry name" value="U5_MeTrfase_fam"/>
</dbReference>
<dbReference type="Gene3D" id="2.40.50.140">
    <property type="entry name" value="Nucleic acid-binding proteins"/>
    <property type="match status" value="1"/>
</dbReference>
<feature type="binding site" evidence="4">
    <location>
        <position position="307"/>
    </location>
    <ligand>
        <name>S-adenosyl-L-methionine</name>
        <dbReference type="ChEBI" id="CHEBI:59789"/>
    </ligand>
</feature>
<reference evidence="6 7" key="1">
    <citation type="submission" date="2018-03" db="EMBL/GenBank/DDBJ databases">
        <title>Genomic Encyclopedia of Archaeal and Bacterial Type Strains, Phase II (KMG-II): from individual species to whole genera.</title>
        <authorList>
            <person name="Goeker M."/>
        </authorList>
    </citation>
    <scope>NUCLEOTIDE SEQUENCE [LARGE SCALE GENOMIC DNA]</scope>
    <source>
        <strain evidence="6 7">DSM 100065</strain>
    </source>
</reference>
<dbReference type="SUPFAM" id="SSF53335">
    <property type="entry name" value="S-adenosyl-L-methionine-dependent methyltransferases"/>
    <property type="match status" value="1"/>
</dbReference>
<name>A0A2T1A503_9ACTN</name>
<organism evidence="6 7">
    <name type="scientific">Antricoccus suffuscus</name>
    <dbReference type="NCBI Taxonomy" id="1629062"/>
    <lineage>
        <taxon>Bacteria</taxon>
        <taxon>Bacillati</taxon>
        <taxon>Actinomycetota</taxon>
        <taxon>Actinomycetes</taxon>
        <taxon>Geodermatophilales</taxon>
        <taxon>Antricoccaceae</taxon>
        <taxon>Antricoccus</taxon>
    </lineage>
</organism>
<accession>A0A2T1A503</accession>
<dbReference type="GO" id="GO:0070041">
    <property type="term" value="F:rRNA (uridine-C5-)-methyltransferase activity"/>
    <property type="evidence" value="ECO:0007669"/>
    <property type="project" value="TreeGrafter"/>
</dbReference>
<protein>
    <submittedName>
        <fullName evidence="6">23S rRNA m(5)U-1939 methyltransferase</fullName>
    </submittedName>
</protein>
<dbReference type="PROSITE" id="PS51687">
    <property type="entry name" value="SAM_MT_RNA_M5U"/>
    <property type="match status" value="1"/>
</dbReference>
<dbReference type="PANTHER" id="PTHR11061:SF30">
    <property type="entry name" value="TRNA (URACIL(54)-C(5))-METHYLTRANSFERASE"/>
    <property type="match status" value="1"/>
</dbReference>